<dbReference type="RefSeq" id="WP_341399184.1">
    <property type="nucleotide sequence ID" value="NZ_JBBUTI010000006.1"/>
</dbReference>
<organism evidence="2 3">
    <name type="scientific">Ideonella margarita</name>
    <dbReference type="NCBI Taxonomy" id="2984191"/>
    <lineage>
        <taxon>Bacteria</taxon>
        <taxon>Pseudomonadati</taxon>
        <taxon>Pseudomonadota</taxon>
        <taxon>Betaproteobacteria</taxon>
        <taxon>Burkholderiales</taxon>
        <taxon>Sphaerotilaceae</taxon>
        <taxon>Ideonella</taxon>
    </lineage>
</organism>
<keyword evidence="3" id="KW-1185">Reference proteome</keyword>
<proteinExistence type="predicted"/>
<evidence type="ECO:0000313" key="3">
    <source>
        <dbReference type="Proteomes" id="UP001379945"/>
    </source>
</evidence>
<dbReference type="Proteomes" id="UP001379945">
    <property type="component" value="Unassembled WGS sequence"/>
</dbReference>
<dbReference type="EMBL" id="JBBUTI010000006">
    <property type="protein sequence ID" value="MEK8046889.1"/>
    <property type="molecule type" value="Genomic_DNA"/>
</dbReference>
<gene>
    <name evidence="2" type="ORF">AACH00_11050</name>
</gene>
<reference evidence="2 3" key="1">
    <citation type="submission" date="2024-04" db="EMBL/GenBank/DDBJ databases">
        <title>Novel species of the genus Ideonella isolated from streams.</title>
        <authorList>
            <person name="Lu H."/>
        </authorList>
    </citation>
    <scope>NUCLEOTIDE SEQUENCE [LARGE SCALE GENOMIC DNA]</scope>
    <source>
        <strain evidence="2 3">LYT19W</strain>
    </source>
</reference>
<evidence type="ECO:0000256" key="1">
    <source>
        <dbReference type="SAM" id="MobiDB-lite"/>
    </source>
</evidence>
<name>A0ABU9C4T2_9BURK</name>
<protein>
    <submittedName>
        <fullName evidence="2">Uncharacterized protein</fullName>
    </submittedName>
</protein>
<sequence length="142" mass="15230">MDIVAGDAHGRSEIPERNTLMRVVLACGLLFGTQLLAAPAALAQSAPTMACDARKPDTEWLQQPPAKLDWSCGQSVMTLNTVLPTGEPDFDPLKSQLTNDGMTAAFSNSTLQGFRLWRPLGPPTRPEDSMMKRPGFSGGSNS</sequence>
<feature type="region of interest" description="Disordered" evidence="1">
    <location>
        <begin position="119"/>
        <end position="142"/>
    </location>
</feature>
<comment type="caution">
    <text evidence="2">The sequence shown here is derived from an EMBL/GenBank/DDBJ whole genome shotgun (WGS) entry which is preliminary data.</text>
</comment>
<accession>A0ABU9C4T2</accession>
<evidence type="ECO:0000313" key="2">
    <source>
        <dbReference type="EMBL" id="MEK8046889.1"/>
    </source>
</evidence>